<feature type="domain" description="Ion transport" evidence="12">
    <location>
        <begin position="35"/>
        <end position="227"/>
    </location>
</feature>
<dbReference type="Proteomes" id="UP000252189">
    <property type="component" value="Unassembled WGS sequence"/>
</dbReference>
<organism evidence="13 14">
    <name type="scientific">Haloplanus salinus</name>
    <dbReference type="NCBI Taxonomy" id="1126245"/>
    <lineage>
        <taxon>Archaea</taxon>
        <taxon>Methanobacteriati</taxon>
        <taxon>Methanobacteriota</taxon>
        <taxon>Stenosarchaea group</taxon>
        <taxon>Halobacteria</taxon>
        <taxon>Halobacteriales</taxon>
        <taxon>Haloferacaceae</taxon>
        <taxon>Haloplanus</taxon>
    </lineage>
</organism>
<comment type="subcellular location">
    <subcellularLocation>
        <location evidence="1">Membrane</location>
        <topology evidence="1">Multi-pass membrane protein</topology>
    </subcellularLocation>
</comment>
<evidence type="ECO:0000256" key="4">
    <source>
        <dbReference type="ARBA" id="ARBA00022692"/>
    </source>
</evidence>
<evidence type="ECO:0000259" key="12">
    <source>
        <dbReference type="Pfam" id="PF00520"/>
    </source>
</evidence>
<comment type="caution">
    <text evidence="13">The sequence shown here is derived from an EMBL/GenBank/DDBJ whole genome shotgun (WGS) entry which is preliminary data.</text>
</comment>
<dbReference type="AlphaFoldDB" id="A0A368NAN8"/>
<keyword evidence="2" id="KW-0813">Transport</keyword>
<dbReference type="Gene3D" id="1.20.120.350">
    <property type="entry name" value="Voltage-gated potassium channels. Chain C"/>
    <property type="match status" value="1"/>
</dbReference>
<dbReference type="InterPro" id="IPR047871">
    <property type="entry name" value="K_chnl_Slo-like"/>
</dbReference>
<evidence type="ECO:0000256" key="8">
    <source>
        <dbReference type="ARBA" id="ARBA00023065"/>
    </source>
</evidence>
<dbReference type="Pfam" id="PF00520">
    <property type="entry name" value="Ion_trans"/>
    <property type="match status" value="1"/>
</dbReference>
<keyword evidence="14" id="KW-1185">Reference proteome</keyword>
<sequence length="284" mass="31121">MTTASTGGDRSARDVVRFYLLDHRTPLGKVIDVGLLALNLVFVAVFVAETYALSPATDALFWELEVAIALVFLVEYGLRLYGARNRVAEFFNGYTMVDLLAILPTLAVVVLPLSTVGVNVGFMRVIRVVRVLRFYRFTRDAEFFFGTVTDNTLRAVKLLLTVLVIFFVSAGLFYGAEHAANPGVNTFGDAFYYTVVTLSTVGFGDILPVTTAGRWVTVATILAGIIVIPWQASKIVKEWGHKGKVSVTCPECGLGYHDADASHCKACGHVIYQEFDSRESVTND</sequence>
<dbReference type="InterPro" id="IPR027359">
    <property type="entry name" value="Volt_channel_dom_sf"/>
</dbReference>
<keyword evidence="7 11" id="KW-1133">Transmembrane helix</keyword>
<reference evidence="13 14" key="1">
    <citation type="submission" date="2018-07" db="EMBL/GenBank/DDBJ databases">
        <title>Genome sequences of Haloplanus salinus JCM 18368T.</title>
        <authorList>
            <person name="Kim Y.B."/>
            <person name="Roh S.W."/>
        </authorList>
    </citation>
    <scope>NUCLEOTIDE SEQUENCE [LARGE SCALE GENOMIC DNA]</scope>
    <source>
        <strain evidence="13 14">JCM 18368</strain>
    </source>
</reference>
<feature type="transmembrane region" description="Helical" evidence="11">
    <location>
        <begin position="156"/>
        <end position="176"/>
    </location>
</feature>
<keyword evidence="4 11" id="KW-0812">Transmembrane</keyword>
<keyword evidence="6" id="KW-0630">Potassium</keyword>
<dbReference type="Gene3D" id="1.10.287.70">
    <property type="match status" value="1"/>
</dbReference>
<evidence type="ECO:0000256" key="1">
    <source>
        <dbReference type="ARBA" id="ARBA00004141"/>
    </source>
</evidence>
<evidence type="ECO:0000313" key="13">
    <source>
        <dbReference type="EMBL" id="RCU47622.1"/>
    </source>
</evidence>
<dbReference type="PANTHER" id="PTHR10027:SF10">
    <property type="entry name" value="SLOWPOKE 2, ISOFORM D"/>
    <property type="match status" value="1"/>
</dbReference>
<evidence type="ECO:0000256" key="11">
    <source>
        <dbReference type="SAM" id="Phobius"/>
    </source>
</evidence>
<dbReference type="PANTHER" id="PTHR10027">
    <property type="entry name" value="CALCIUM-ACTIVATED POTASSIUM CHANNEL ALPHA CHAIN"/>
    <property type="match status" value="1"/>
</dbReference>
<feature type="transmembrane region" description="Helical" evidence="11">
    <location>
        <begin position="212"/>
        <end position="232"/>
    </location>
</feature>
<dbReference type="PRINTS" id="PR00169">
    <property type="entry name" value="KCHANNEL"/>
</dbReference>
<evidence type="ECO:0000256" key="10">
    <source>
        <dbReference type="ARBA" id="ARBA00023303"/>
    </source>
</evidence>
<evidence type="ECO:0000313" key="14">
    <source>
        <dbReference type="Proteomes" id="UP000252189"/>
    </source>
</evidence>
<protein>
    <submittedName>
        <fullName evidence="13">Ion transporter</fullName>
    </submittedName>
</protein>
<keyword evidence="5" id="KW-0631">Potassium channel</keyword>
<keyword evidence="8" id="KW-0406">Ion transport</keyword>
<keyword evidence="10" id="KW-0407">Ion channel</keyword>
<evidence type="ECO:0000256" key="5">
    <source>
        <dbReference type="ARBA" id="ARBA00022826"/>
    </source>
</evidence>
<dbReference type="EMBL" id="QPHM01000001">
    <property type="protein sequence ID" value="RCU47622.1"/>
    <property type="molecule type" value="Genomic_DNA"/>
</dbReference>
<accession>A0A368NAN8</accession>
<name>A0A368NAN8_9EURY</name>
<feature type="transmembrane region" description="Helical" evidence="11">
    <location>
        <begin position="59"/>
        <end position="78"/>
    </location>
</feature>
<dbReference type="InterPro" id="IPR005821">
    <property type="entry name" value="Ion_trans_dom"/>
</dbReference>
<evidence type="ECO:0000256" key="7">
    <source>
        <dbReference type="ARBA" id="ARBA00022989"/>
    </source>
</evidence>
<keyword evidence="9 11" id="KW-0472">Membrane</keyword>
<dbReference type="RefSeq" id="WP_114449182.1">
    <property type="nucleotide sequence ID" value="NZ_QPHM01000001.1"/>
</dbReference>
<evidence type="ECO:0000256" key="6">
    <source>
        <dbReference type="ARBA" id="ARBA00022958"/>
    </source>
</evidence>
<dbReference type="GO" id="GO:0016020">
    <property type="term" value="C:membrane"/>
    <property type="evidence" value="ECO:0007669"/>
    <property type="project" value="UniProtKB-SubCell"/>
</dbReference>
<evidence type="ECO:0000256" key="9">
    <source>
        <dbReference type="ARBA" id="ARBA00023136"/>
    </source>
</evidence>
<proteinExistence type="predicted"/>
<feature type="transmembrane region" description="Helical" evidence="11">
    <location>
        <begin position="33"/>
        <end position="53"/>
    </location>
</feature>
<gene>
    <name evidence="13" type="ORF">DU504_10135</name>
</gene>
<evidence type="ECO:0000256" key="2">
    <source>
        <dbReference type="ARBA" id="ARBA00022448"/>
    </source>
</evidence>
<keyword evidence="3" id="KW-0633">Potassium transport</keyword>
<evidence type="ECO:0000256" key="3">
    <source>
        <dbReference type="ARBA" id="ARBA00022538"/>
    </source>
</evidence>
<dbReference type="SUPFAM" id="SSF81324">
    <property type="entry name" value="Voltage-gated potassium channels"/>
    <property type="match status" value="1"/>
</dbReference>
<dbReference type="OrthoDB" id="56871at2157"/>
<dbReference type="GO" id="GO:0005267">
    <property type="term" value="F:potassium channel activity"/>
    <property type="evidence" value="ECO:0007669"/>
    <property type="project" value="UniProtKB-KW"/>
</dbReference>